<evidence type="ECO:0000313" key="1">
    <source>
        <dbReference type="EMBL" id="HAS8542147.1"/>
    </source>
</evidence>
<organism evidence="1">
    <name type="scientific">Vibrio vulnificus</name>
    <dbReference type="NCBI Taxonomy" id="672"/>
    <lineage>
        <taxon>Bacteria</taxon>
        <taxon>Pseudomonadati</taxon>
        <taxon>Pseudomonadota</taxon>
        <taxon>Gammaproteobacteria</taxon>
        <taxon>Vibrionales</taxon>
        <taxon>Vibrionaceae</taxon>
        <taxon>Vibrio</taxon>
    </lineage>
</organism>
<dbReference type="AlphaFoldDB" id="A0A8H9N3K6"/>
<gene>
    <name evidence="1" type="ORF">I7730_20370</name>
</gene>
<reference evidence="1" key="2">
    <citation type="submission" date="2019-01" db="EMBL/GenBank/DDBJ databases">
        <authorList>
            <consortium name="NCBI Pathogen Detection Project"/>
        </authorList>
    </citation>
    <scope>NUCLEOTIDE SEQUENCE</scope>
    <source>
        <strain evidence="1">BCW_3452</strain>
    </source>
</reference>
<dbReference type="CDD" id="cd16385">
    <property type="entry name" value="IcmL"/>
    <property type="match status" value="1"/>
</dbReference>
<accession>A0A8H9N3K6</accession>
<dbReference type="PROSITE" id="PS51257">
    <property type="entry name" value="PROKAR_LIPOPROTEIN"/>
    <property type="match status" value="1"/>
</dbReference>
<comment type="caution">
    <text evidence="1">The sequence shown here is derived from an EMBL/GenBank/DDBJ whole genome shotgun (WGS) entry which is preliminary data.</text>
</comment>
<reference evidence="1" key="1">
    <citation type="journal article" date="2018" name="Genome Biol.">
        <title>SKESA: strategic k-mer extension for scrupulous assemblies.</title>
        <authorList>
            <person name="Souvorov A."/>
            <person name="Agarwala R."/>
            <person name="Lipman D.J."/>
        </authorList>
    </citation>
    <scope>NUCLEOTIDE SEQUENCE</scope>
    <source>
        <strain evidence="1">BCW_3452</strain>
    </source>
</reference>
<dbReference type="EMBL" id="DACRBY010000032">
    <property type="protein sequence ID" value="HAS8542147.1"/>
    <property type="molecule type" value="Genomic_DNA"/>
</dbReference>
<dbReference type="Pfam" id="PF11393">
    <property type="entry name" value="T4BSS_DotI_IcmL"/>
    <property type="match status" value="1"/>
</dbReference>
<sequence>MSKSISTRKEKKSTSKELAILAMNTLTLAASVSCLVFAMNYRVPPEIIPVHEGGKYFEKTPLHLSNKEDKEVKQWVADTLIESFDFHYRNKEKHPSTLSNKYSPEALAYLDNFINDGLLSARVERESGIVELALSDGFTIDKGQVGDLFGWQAKTKGALMLYHKGGRSRIARYEIIVTVTRTDESVNVDGINISSIQMRKI</sequence>
<dbReference type="Proteomes" id="UP000863257">
    <property type="component" value="Unassembled WGS sequence"/>
</dbReference>
<name>A0A8H9N3K6_VIBVL</name>
<dbReference type="InterPro" id="IPR021055">
    <property type="entry name" value="T4BSS_IcmL/DotI"/>
</dbReference>
<proteinExistence type="predicted"/>
<protein>
    <submittedName>
        <fullName evidence="1">Uncharacterized protein</fullName>
    </submittedName>
</protein>